<feature type="region of interest" description="Disordered" evidence="1">
    <location>
        <begin position="157"/>
        <end position="179"/>
    </location>
</feature>
<evidence type="ECO:0000256" key="1">
    <source>
        <dbReference type="SAM" id="MobiDB-lite"/>
    </source>
</evidence>
<evidence type="ECO:0000313" key="4">
    <source>
        <dbReference type="Proteomes" id="UP000541109"/>
    </source>
</evidence>
<dbReference type="EMBL" id="JACFXV010000067">
    <property type="protein sequence ID" value="MBA5779371.1"/>
    <property type="molecule type" value="Genomic_DNA"/>
</dbReference>
<comment type="caution">
    <text evidence="3">The sequence shown here is derived from an EMBL/GenBank/DDBJ whole genome shotgun (WGS) entry which is preliminary data.</text>
</comment>
<keyword evidence="4" id="KW-1185">Reference proteome</keyword>
<keyword evidence="2" id="KW-0732">Signal</keyword>
<protein>
    <submittedName>
        <fullName evidence="3">DUF2865 domain-containing protein</fullName>
    </submittedName>
</protein>
<accession>A0A839AI20</accession>
<proteinExistence type="predicted"/>
<dbReference type="RefSeq" id="WP_182168197.1">
    <property type="nucleotide sequence ID" value="NZ_JACFXV010000067.1"/>
</dbReference>
<sequence length="407" mass="43153">MDRRTPAGKAAAAALLAGIAFALPSGALAATCGDLRAELASLASGNSEYRKWDDAARRQAGALKAAERDASLLGCGGSPASASCAGLPDKIKRMRANLAKIEAKRDRLGKSGRALQIRAEMRAKNCGGEAHAAVRESVRPSGGGLLSFLGFGRERQAQAQPQSAPITASSRHGDDNGSRSRVQYVQRVQYGDPDADDGLVSARFGPGQYRTLCVRTCDGFYFPVSFSTTKYGFGRDEAVCRSMCPAAETQLYVHRNPGETIDALVSLGGEPYGEMPNANLFRTQFVENCTCQGDPGARQTITSLIRSGEAEAGSYLRSDTLEPNILSTSLRDTIDPPAIEVPDGSDPDTELNLTLGYAPQRGSPSIATLGVIGGEDRKNEAQPAAEPQIPAEKRAVRIVGPRYYVAQ</sequence>
<reference evidence="3 4" key="1">
    <citation type="submission" date="2020-07" db="EMBL/GenBank/DDBJ databases">
        <title>Stappia sp., F7233, whole genome shotgun sequencing project.</title>
        <authorList>
            <person name="Jiang S."/>
            <person name="Liu Z.W."/>
            <person name="Du Z.J."/>
        </authorList>
    </citation>
    <scope>NUCLEOTIDE SEQUENCE [LARGE SCALE GENOMIC DNA]</scope>
    <source>
        <strain evidence="3 4">F7233</strain>
    </source>
</reference>
<gene>
    <name evidence="3" type="ORF">H2509_19755</name>
</gene>
<feature type="signal peptide" evidence="2">
    <location>
        <begin position="1"/>
        <end position="29"/>
    </location>
</feature>
<dbReference type="InterPro" id="IPR021293">
    <property type="entry name" value="DUF2865"/>
</dbReference>
<name>A0A839AI20_9HYPH</name>
<evidence type="ECO:0000256" key="2">
    <source>
        <dbReference type="SAM" id="SignalP"/>
    </source>
</evidence>
<evidence type="ECO:0000313" key="3">
    <source>
        <dbReference type="EMBL" id="MBA5779371.1"/>
    </source>
</evidence>
<feature type="compositionally biased region" description="Polar residues" evidence="1">
    <location>
        <begin position="157"/>
        <end position="170"/>
    </location>
</feature>
<dbReference type="AlphaFoldDB" id="A0A839AI20"/>
<dbReference type="Pfam" id="PF11064">
    <property type="entry name" value="DUF2865"/>
    <property type="match status" value="1"/>
</dbReference>
<dbReference type="Proteomes" id="UP000541109">
    <property type="component" value="Unassembled WGS sequence"/>
</dbReference>
<feature type="chain" id="PRO_5032578694" evidence="2">
    <location>
        <begin position="30"/>
        <end position="407"/>
    </location>
</feature>
<organism evidence="3 4">
    <name type="scientific">Stappia albiluteola</name>
    <dbReference type="NCBI Taxonomy" id="2758565"/>
    <lineage>
        <taxon>Bacteria</taxon>
        <taxon>Pseudomonadati</taxon>
        <taxon>Pseudomonadota</taxon>
        <taxon>Alphaproteobacteria</taxon>
        <taxon>Hyphomicrobiales</taxon>
        <taxon>Stappiaceae</taxon>
        <taxon>Stappia</taxon>
    </lineage>
</organism>